<dbReference type="OrthoDB" id="7260171at2"/>
<dbReference type="Proteomes" id="UP000032515">
    <property type="component" value="Unassembled WGS sequence"/>
</dbReference>
<dbReference type="Gene3D" id="3.40.50.150">
    <property type="entry name" value="Vaccinia Virus protein VP39"/>
    <property type="match status" value="1"/>
</dbReference>
<dbReference type="InterPro" id="IPR013216">
    <property type="entry name" value="Methyltransf_11"/>
</dbReference>
<name>A0A0D7F1T1_RHOPL</name>
<dbReference type="EMBL" id="JXXE01000109">
    <property type="protein sequence ID" value="KIZ47029.1"/>
    <property type="molecule type" value="Genomic_DNA"/>
</dbReference>
<dbReference type="GO" id="GO:0032259">
    <property type="term" value="P:methylation"/>
    <property type="evidence" value="ECO:0007669"/>
    <property type="project" value="UniProtKB-KW"/>
</dbReference>
<dbReference type="PATRIC" id="fig|1076.23.peg.274"/>
<gene>
    <name evidence="2" type="ORF">OO17_05735</name>
</gene>
<organism evidence="2 3">
    <name type="scientific">Rhodopseudomonas palustris</name>
    <dbReference type="NCBI Taxonomy" id="1076"/>
    <lineage>
        <taxon>Bacteria</taxon>
        <taxon>Pseudomonadati</taxon>
        <taxon>Pseudomonadota</taxon>
        <taxon>Alphaproteobacteria</taxon>
        <taxon>Hyphomicrobiales</taxon>
        <taxon>Nitrobacteraceae</taxon>
        <taxon>Rhodopseudomonas</taxon>
    </lineage>
</organism>
<keyword evidence="2" id="KW-0489">Methyltransferase</keyword>
<accession>A0A0D7F1T1</accession>
<dbReference type="AlphaFoldDB" id="A0A0D7F1T1"/>
<proteinExistence type="predicted"/>
<comment type="caution">
    <text evidence="2">The sequence shown here is derived from an EMBL/GenBank/DDBJ whole genome shotgun (WGS) entry which is preliminary data.</text>
</comment>
<sequence>MPTVDRQYYQVVRPGGLIEATLVAARDKIFADFMTFMNPSADTTLIDVGVSDVVSEAANVLERKYPWQNMITACGLGEGVDFSEAFPAVRYRQIEPNIRLPFDDLSFDIATSNAVLEHVGSSDNQKNFVRELRRVARRVFITVPNRFFPIEHHTSIPIVHYTNSGFRLACAALGKTAWTDPANLILMSKSRLQDISKSVDGKKSIGYTGLRIGPLSSNLFLAIT</sequence>
<evidence type="ECO:0000313" key="3">
    <source>
        <dbReference type="Proteomes" id="UP000032515"/>
    </source>
</evidence>
<feature type="domain" description="Methyltransferase type 11" evidence="1">
    <location>
        <begin position="90"/>
        <end position="137"/>
    </location>
</feature>
<evidence type="ECO:0000259" key="1">
    <source>
        <dbReference type="Pfam" id="PF08241"/>
    </source>
</evidence>
<dbReference type="SUPFAM" id="SSF53335">
    <property type="entry name" value="S-adenosyl-L-methionine-dependent methyltransferases"/>
    <property type="match status" value="1"/>
</dbReference>
<reference evidence="2 3" key="1">
    <citation type="submission" date="2014-11" db="EMBL/GenBank/DDBJ databases">
        <title>Genomics and ecophysiology of heterotrophic nitrogen fixing bacteria isolated from estuarine surface water.</title>
        <authorList>
            <person name="Bentzon-Tilia M."/>
            <person name="Severin I."/>
            <person name="Hansen L.H."/>
            <person name="Riemann L."/>
        </authorList>
    </citation>
    <scope>NUCLEOTIDE SEQUENCE [LARGE SCALE GENOMIC DNA]</scope>
    <source>
        <strain evidence="2 3">BAL398</strain>
    </source>
</reference>
<keyword evidence="2" id="KW-0808">Transferase</keyword>
<evidence type="ECO:0000313" key="2">
    <source>
        <dbReference type="EMBL" id="KIZ47029.1"/>
    </source>
</evidence>
<protein>
    <submittedName>
        <fullName evidence="2">Methyltransferase</fullName>
    </submittedName>
</protein>
<dbReference type="Pfam" id="PF08241">
    <property type="entry name" value="Methyltransf_11"/>
    <property type="match status" value="1"/>
</dbReference>
<dbReference type="GO" id="GO:0008757">
    <property type="term" value="F:S-adenosylmethionine-dependent methyltransferase activity"/>
    <property type="evidence" value="ECO:0007669"/>
    <property type="project" value="InterPro"/>
</dbReference>
<dbReference type="InterPro" id="IPR029063">
    <property type="entry name" value="SAM-dependent_MTases_sf"/>
</dbReference>
<dbReference type="RefSeq" id="WP_044406965.1">
    <property type="nucleotide sequence ID" value="NZ_JXXE01000109.1"/>
</dbReference>